<comment type="caution">
    <text evidence="1">The sequence shown here is derived from an EMBL/GenBank/DDBJ whole genome shotgun (WGS) entry which is preliminary data.</text>
</comment>
<evidence type="ECO:0000313" key="1">
    <source>
        <dbReference type="EMBL" id="EXZ31278.1"/>
    </source>
</evidence>
<gene>
    <name evidence="1" type="ORF">M136_4960</name>
</gene>
<reference evidence="1 2" key="1">
    <citation type="submission" date="2014-02" db="EMBL/GenBank/DDBJ databases">
        <authorList>
            <person name="Sears C."/>
            <person name="Carroll K."/>
            <person name="Sack B.R."/>
            <person name="Qadri F."/>
            <person name="Myers L.L."/>
            <person name="Chung G.-T."/>
            <person name="Escheverria P."/>
            <person name="Fraser C.M."/>
            <person name="Sadzewicz L."/>
            <person name="Shefchek K.A."/>
            <person name="Tallon L."/>
            <person name="Das S.P."/>
            <person name="Daugherty S."/>
            <person name="Mongodin E.F."/>
        </authorList>
    </citation>
    <scope>NUCLEOTIDE SEQUENCE [LARGE SCALE GENOMIC DNA]</scope>
    <source>
        <strain evidence="1 2">S36L11</strain>
    </source>
</reference>
<dbReference type="PATRIC" id="fig|1339327.3.peg.235"/>
<name>A0A015XI11_BACFG</name>
<evidence type="ECO:0000313" key="2">
    <source>
        <dbReference type="Proteomes" id="UP000022082"/>
    </source>
</evidence>
<dbReference type="EMBL" id="JGDJ01000049">
    <property type="protein sequence ID" value="EXZ31278.1"/>
    <property type="molecule type" value="Genomic_DNA"/>
</dbReference>
<organism evidence="1 2">
    <name type="scientific">Bacteroides fragilis str. S36L11</name>
    <dbReference type="NCBI Taxonomy" id="1339327"/>
    <lineage>
        <taxon>Bacteria</taxon>
        <taxon>Pseudomonadati</taxon>
        <taxon>Bacteroidota</taxon>
        <taxon>Bacteroidia</taxon>
        <taxon>Bacteroidales</taxon>
        <taxon>Bacteroidaceae</taxon>
        <taxon>Bacteroides</taxon>
    </lineage>
</organism>
<dbReference type="AlphaFoldDB" id="A0A015XI11"/>
<proteinExistence type="predicted"/>
<accession>A0A015XI11</accession>
<dbReference type="Proteomes" id="UP000022082">
    <property type="component" value="Unassembled WGS sequence"/>
</dbReference>
<protein>
    <submittedName>
        <fullName evidence="1">Uncharacterized protein</fullName>
    </submittedName>
</protein>
<sequence>MAIVGISCNFSVAIVDAAPVKVDFLKVPYPVTTTSSRTSVSGFNIIFTTGLIATSAVCIPMYEICKVFAELGIPDNVNLPSTSVITPTVVPLANTEAPTTGCPSSSEITTPVTF</sequence>